<protein>
    <submittedName>
        <fullName evidence="1">Uncharacterized protein</fullName>
    </submittedName>
</protein>
<proteinExistence type="predicted"/>
<gene>
    <name evidence="1" type="ORF">SELMODRAFT_428835</name>
</gene>
<evidence type="ECO:0000313" key="1">
    <source>
        <dbReference type="EMBL" id="EFJ08471.1"/>
    </source>
</evidence>
<name>D8T459_SELML</name>
<accession>D8T459</accession>
<keyword evidence="2" id="KW-1185">Reference proteome</keyword>
<dbReference type="HOGENOM" id="CLU_2227855_0_0_1"/>
<dbReference type="KEGG" id="smo:SELMODRAFT_428835"/>
<dbReference type="Proteomes" id="UP000001514">
    <property type="component" value="Unassembled WGS sequence"/>
</dbReference>
<evidence type="ECO:0000313" key="2">
    <source>
        <dbReference type="Proteomes" id="UP000001514"/>
    </source>
</evidence>
<dbReference type="Gramene" id="EFJ08471">
    <property type="protein sequence ID" value="EFJ08471"/>
    <property type="gene ID" value="SELMODRAFT_428835"/>
</dbReference>
<sequence>MPQDTLPGTPSQNTGQACTRCLSNFTPREKQYCPLCKTDVRAKLHAAGFEDVNASDRKVDKKKIGLSARKALDHVQANHNNDGSSKGQRSCITIKGLDTCGCGVLE</sequence>
<dbReference type="AlphaFoldDB" id="D8T459"/>
<dbReference type="InParanoid" id="D8T459"/>
<dbReference type="EMBL" id="GL377673">
    <property type="protein sequence ID" value="EFJ08471.1"/>
    <property type="molecule type" value="Genomic_DNA"/>
</dbReference>
<organism evidence="2">
    <name type="scientific">Selaginella moellendorffii</name>
    <name type="common">Spikemoss</name>
    <dbReference type="NCBI Taxonomy" id="88036"/>
    <lineage>
        <taxon>Eukaryota</taxon>
        <taxon>Viridiplantae</taxon>
        <taxon>Streptophyta</taxon>
        <taxon>Embryophyta</taxon>
        <taxon>Tracheophyta</taxon>
        <taxon>Lycopodiopsida</taxon>
        <taxon>Selaginellales</taxon>
        <taxon>Selaginellaceae</taxon>
        <taxon>Selaginella</taxon>
    </lineage>
</organism>
<reference evidence="1 2" key="1">
    <citation type="journal article" date="2011" name="Science">
        <title>The Selaginella genome identifies genetic changes associated with the evolution of vascular plants.</title>
        <authorList>
            <person name="Banks J.A."/>
            <person name="Nishiyama T."/>
            <person name="Hasebe M."/>
            <person name="Bowman J.L."/>
            <person name="Gribskov M."/>
            <person name="dePamphilis C."/>
            <person name="Albert V.A."/>
            <person name="Aono N."/>
            <person name="Aoyama T."/>
            <person name="Ambrose B.A."/>
            <person name="Ashton N.W."/>
            <person name="Axtell M.J."/>
            <person name="Barker E."/>
            <person name="Barker M.S."/>
            <person name="Bennetzen J.L."/>
            <person name="Bonawitz N.D."/>
            <person name="Chapple C."/>
            <person name="Cheng C."/>
            <person name="Correa L.G."/>
            <person name="Dacre M."/>
            <person name="DeBarry J."/>
            <person name="Dreyer I."/>
            <person name="Elias M."/>
            <person name="Engstrom E.M."/>
            <person name="Estelle M."/>
            <person name="Feng L."/>
            <person name="Finet C."/>
            <person name="Floyd S.K."/>
            <person name="Frommer W.B."/>
            <person name="Fujita T."/>
            <person name="Gramzow L."/>
            <person name="Gutensohn M."/>
            <person name="Harholt J."/>
            <person name="Hattori M."/>
            <person name="Heyl A."/>
            <person name="Hirai T."/>
            <person name="Hiwatashi Y."/>
            <person name="Ishikawa M."/>
            <person name="Iwata M."/>
            <person name="Karol K.G."/>
            <person name="Koehler B."/>
            <person name="Kolukisaoglu U."/>
            <person name="Kubo M."/>
            <person name="Kurata T."/>
            <person name="Lalonde S."/>
            <person name="Li K."/>
            <person name="Li Y."/>
            <person name="Litt A."/>
            <person name="Lyons E."/>
            <person name="Manning G."/>
            <person name="Maruyama T."/>
            <person name="Michael T.P."/>
            <person name="Mikami K."/>
            <person name="Miyazaki S."/>
            <person name="Morinaga S."/>
            <person name="Murata T."/>
            <person name="Mueller-Roeber B."/>
            <person name="Nelson D.R."/>
            <person name="Obara M."/>
            <person name="Oguri Y."/>
            <person name="Olmstead R.G."/>
            <person name="Onodera N."/>
            <person name="Petersen B.L."/>
            <person name="Pils B."/>
            <person name="Prigge M."/>
            <person name="Rensing S.A."/>
            <person name="Riano-Pachon D.M."/>
            <person name="Roberts A.W."/>
            <person name="Sato Y."/>
            <person name="Scheller H.V."/>
            <person name="Schulz B."/>
            <person name="Schulz C."/>
            <person name="Shakirov E.V."/>
            <person name="Shibagaki N."/>
            <person name="Shinohara N."/>
            <person name="Shippen D.E."/>
            <person name="Soerensen I."/>
            <person name="Sotooka R."/>
            <person name="Sugimoto N."/>
            <person name="Sugita M."/>
            <person name="Sumikawa N."/>
            <person name="Tanurdzic M."/>
            <person name="Theissen G."/>
            <person name="Ulvskov P."/>
            <person name="Wakazuki S."/>
            <person name="Weng J.K."/>
            <person name="Willats W.W."/>
            <person name="Wipf D."/>
            <person name="Wolf P.G."/>
            <person name="Yang L."/>
            <person name="Zimmer A.D."/>
            <person name="Zhu Q."/>
            <person name="Mitros T."/>
            <person name="Hellsten U."/>
            <person name="Loque D."/>
            <person name="Otillar R."/>
            <person name="Salamov A."/>
            <person name="Schmutz J."/>
            <person name="Shapiro H."/>
            <person name="Lindquist E."/>
            <person name="Lucas S."/>
            <person name="Rokhsar D."/>
            <person name="Grigoriev I.V."/>
        </authorList>
    </citation>
    <scope>NUCLEOTIDE SEQUENCE [LARGE SCALE GENOMIC DNA]</scope>
</reference>